<organism evidence="3 4">
    <name type="scientific">Candidatus Chisholmbacteria bacterium RIFCSPHIGHO2_01_FULL_52_32</name>
    <dbReference type="NCBI Taxonomy" id="1797591"/>
    <lineage>
        <taxon>Bacteria</taxon>
        <taxon>Candidatus Chisholmiibacteriota</taxon>
    </lineage>
</organism>
<dbReference type="InterPro" id="IPR007445">
    <property type="entry name" value="PilO"/>
</dbReference>
<evidence type="ECO:0000256" key="2">
    <source>
        <dbReference type="SAM" id="Phobius"/>
    </source>
</evidence>
<dbReference type="EMBL" id="MHCJ01000003">
    <property type="protein sequence ID" value="OGY18884.1"/>
    <property type="molecule type" value="Genomic_DNA"/>
</dbReference>
<reference evidence="3 4" key="1">
    <citation type="journal article" date="2016" name="Nat. Commun.">
        <title>Thousands of microbial genomes shed light on interconnected biogeochemical processes in an aquifer system.</title>
        <authorList>
            <person name="Anantharaman K."/>
            <person name="Brown C.T."/>
            <person name="Hug L.A."/>
            <person name="Sharon I."/>
            <person name="Castelle C.J."/>
            <person name="Probst A.J."/>
            <person name="Thomas B.C."/>
            <person name="Singh A."/>
            <person name="Wilkins M.J."/>
            <person name="Karaoz U."/>
            <person name="Brodie E.L."/>
            <person name="Williams K.H."/>
            <person name="Hubbard S.S."/>
            <person name="Banfield J.F."/>
        </authorList>
    </citation>
    <scope>NUCLEOTIDE SEQUENCE [LARGE SCALE GENOMIC DNA]</scope>
</reference>
<dbReference type="GO" id="GO:0043683">
    <property type="term" value="P:type IV pilus assembly"/>
    <property type="evidence" value="ECO:0007669"/>
    <property type="project" value="InterPro"/>
</dbReference>
<feature type="transmembrane region" description="Helical" evidence="2">
    <location>
        <begin position="28"/>
        <end position="49"/>
    </location>
</feature>
<keyword evidence="1" id="KW-0175">Coiled coil</keyword>
<dbReference type="Pfam" id="PF04350">
    <property type="entry name" value="PilO"/>
    <property type="match status" value="1"/>
</dbReference>
<feature type="coiled-coil region" evidence="1">
    <location>
        <begin position="66"/>
        <end position="100"/>
    </location>
</feature>
<evidence type="ECO:0000313" key="4">
    <source>
        <dbReference type="Proteomes" id="UP000179233"/>
    </source>
</evidence>
<keyword evidence="2" id="KW-0472">Membrane</keyword>
<sequence length="216" mass="24859">MSFPYEENFRRYGRYYRTARKYAQRPEVLISTSFILALFTISFFAIVAIRPTAITIAKLWREIQEKKTIQATLAQKIAKLEEAQSTYSALEEDLALLDRALPETPEFSRLVREMEYLSLTQGLQIDAGRYETLELWVREASASTEIGTHPFTLVLRGTYPKLRSFVSDLERLDRLLSIGMVTMQPSQKQDQPGIYDLTLTANIRAFSFPSGLDLER</sequence>
<name>A0A1G1VU92_9BACT</name>
<proteinExistence type="predicted"/>
<protein>
    <recommendedName>
        <fullName evidence="5">Pilus assembly protein PilO</fullName>
    </recommendedName>
</protein>
<evidence type="ECO:0000313" key="3">
    <source>
        <dbReference type="EMBL" id="OGY18884.1"/>
    </source>
</evidence>
<evidence type="ECO:0008006" key="5">
    <source>
        <dbReference type="Google" id="ProtNLM"/>
    </source>
</evidence>
<keyword evidence="2" id="KW-0812">Transmembrane</keyword>
<dbReference type="GO" id="GO:0043107">
    <property type="term" value="P:type IV pilus-dependent motility"/>
    <property type="evidence" value="ECO:0007669"/>
    <property type="project" value="InterPro"/>
</dbReference>
<dbReference type="AlphaFoldDB" id="A0A1G1VU92"/>
<comment type="caution">
    <text evidence="3">The sequence shown here is derived from an EMBL/GenBank/DDBJ whole genome shotgun (WGS) entry which is preliminary data.</text>
</comment>
<dbReference type="Proteomes" id="UP000179233">
    <property type="component" value="Unassembled WGS sequence"/>
</dbReference>
<gene>
    <name evidence="3" type="ORF">A2786_05340</name>
</gene>
<evidence type="ECO:0000256" key="1">
    <source>
        <dbReference type="SAM" id="Coils"/>
    </source>
</evidence>
<keyword evidence="2" id="KW-1133">Transmembrane helix</keyword>
<dbReference type="Gene3D" id="3.30.70.60">
    <property type="match status" value="1"/>
</dbReference>
<dbReference type="InterPro" id="IPR014717">
    <property type="entry name" value="Transl_elong_EF1B/ribsomal_bS6"/>
</dbReference>
<accession>A0A1G1VU92</accession>